<feature type="compositionally biased region" description="Polar residues" evidence="1">
    <location>
        <begin position="52"/>
        <end position="63"/>
    </location>
</feature>
<gene>
    <name evidence="2" type="ORF">DIABBA_LOCUS10608</name>
</gene>
<feature type="region of interest" description="Disordered" evidence="1">
    <location>
        <begin position="24"/>
        <end position="92"/>
    </location>
</feature>
<evidence type="ECO:0000313" key="3">
    <source>
        <dbReference type="Proteomes" id="UP001153709"/>
    </source>
</evidence>
<organism evidence="2 3">
    <name type="scientific">Diabrotica balteata</name>
    <name type="common">Banded cucumber beetle</name>
    <dbReference type="NCBI Taxonomy" id="107213"/>
    <lineage>
        <taxon>Eukaryota</taxon>
        <taxon>Metazoa</taxon>
        <taxon>Ecdysozoa</taxon>
        <taxon>Arthropoda</taxon>
        <taxon>Hexapoda</taxon>
        <taxon>Insecta</taxon>
        <taxon>Pterygota</taxon>
        <taxon>Neoptera</taxon>
        <taxon>Endopterygota</taxon>
        <taxon>Coleoptera</taxon>
        <taxon>Polyphaga</taxon>
        <taxon>Cucujiformia</taxon>
        <taxon>Chrysomeloidea</taxon>
        <taxon>Chrysomelidae</taxon>
        <taxon>Galerucinae</taxon>
        <taxon>Diabroticina</taxon>
        <taxon>Diabroticites</taxon>
        <taxon>Diabrotica</taxon>
    </lineage>
</organism>
<accession>A0A9N9T378</accession>
<dbReference type="Proteomes" id="UP001153709">
    <property type="component" value="Chromosome 7"/>
</dbReference>
<feature type="compositionally biased region" description="Low complexity" evidence="1">
    <location>
        <begin position="24"/>
        <end position="37"/>
    </location>
</feature>
<protein>
    <submittedName>
        <fullName evidence="2">Uncharacterized protein</fullName>
    </submittedName>
</protein>
<proteinExistence type="predicted"/>
<sequence length="92" mass="10008">MAMISQPNIPSSALSCHIIITNQPSPSSLNNNSFSVNDNKENPAPKEFSVYNEENTPKSSSKRTVSEAISPPIETSASDDAFSKPTQKQKRI</sequence>
<evidence type="ECO:0000313" key="2">
    <source>
        <dbReference type="EMBL" id="CAG9837641.1"/>
    </source>
</evidence>
<reference evidence="2" key="1">
    <citation type="submission" date="2022-01" db="EMBL/GenBank/DDBJ databases">
        <authorList>
            <person name="King R."/>
        </authorList>
    </citation>
    <scope>NUCLEOTIDE SEQUENCE</scope>
</reference>
<name>A0A9N9T378_DIABA</name>
<keyword evidence="3" id="KW-1185">Reference proteome</keyword>
<evidence type="ECO:0000256" key="1">
    <source>
        <dbReference type="SAM" id="MobiDB-lite"/>
    </source>
</evidence>
<dbReference type="EMBL" id="OU898282">
    <property type="protein sequence ID" value="CAG9837641.1"/>
    <property type="molecule type" value="Genomic_DNA"/>
</dbReference>
<dbReference type="AlphaFoldDB" id="A0A9N9T378"/>